<sequence length="92" mass="10515">MDWGEKTVREMVWHGSELVWRIVAYISWISGMQWEDVLMKGLRCLEYRGYNSIELAVHVGETIKVVRAVGKLTQLEGALFYGLSPLENRAGS</sequence>
<keyword evidence="2" id="KW-1185">Reference proteome</keyword>
<protein>
    <recommendedName>
        <fullName evidence="3">Glutamine amidotransferase type-2 domain-containing protein</fullName>
    </recommendedName>
</protein>
<dbReference type="OrthoDB" id="9761808at2"/>
<dbReference type="SUPFAM" id="SSF56235">
    <property type="entry name" value="N-terminal nucleophile aminohydrolases (Ntn hydrolases)"/>
    <property type="match status" value="1"/>
</dbReference>
<dbReference type="AlphaFoldDB" id="A0A1L6MYH1"/>
<evidence type="ECO:0008006" key="3">
    <source>
        <dbReference type="Google" id="ProtNLM"/>
    </source>
</evidence>
<name>A0A1L6MYH1_9BACT</name>
<dbReference type="Proteomes" id="UP000185544">
    <property type="component" value="Chromosome"/>
</dbReference>
<gene>
    <name evidence="1" type="ORF">BCY86_08015</name>
</gene>
<accession>A0A1L6MYH1</accession>
<evidence type="ECO:0000313" key="2">
    <source>
        <dbReference type="Proteomes" id="UP000185544"/>
    </source>
</evidence>
<organism evidence="1 2">
    <name type="scientific">Pajaroellobacter abortibovis</name>
    <dbReference type="NCBI Taxonomy" id="1882918"/>
    <lineage>
        <taxon>Bacteria</taxon>
        <taxon>Pseudomonadati</taxon>
        <taxon>Myxococcota</taxon>
        <taxon>Polyangia</taxon>
        <taxon>Polyangiales</taxon>
        <taxon>Polyangiaceae</taxon>
    </lineage>
</organism>
<dbReference type="RefSeq" id="WP_075277293.1">
    <property type="nucleotide sequence ID" value="NZ_CP016908.1"/>
</dbReference>
<evidence type="ECO:0000313" key="1">
    <source>
        <dbReference type="EMBL" id="APS00623.1"/>
    </source>
</evidence>
<dbReference type="KEGG" id="pabo:BCY86_08015"/>
<dbReference type="EMBL" id="CP016908">
    <property type="protein sequence ID" value="APS00623.1"/>
    <property type="molecule type" value="Genomic_DNA"/>
</dbReference>
<dbReference type="InterPro" id="IPR029055">
    <property type="entry name" value="Ntn_hydrolases_N"/>
</dbReference>
<proteinExistence type="predicted"/>
<reference evidence="1 2" key="1">
    <citation type="submission" date="2016-08" db="EMBL/GenBank/DDBJ databases">
        <title>Identification and validation of antigenic proteins from Pajaroellobacter abortibovis using de-novo genome sequence assembly and reverse vaccinology.</title>
        <authorList>
            <person name="Welly B.T."/>
            <person name="Miller M.R."/>
            <person name="Stott J.L."/>
            <person name="Blanchard M.T."/>
            <person name="Islas-Trejo A.D."/>
            <person name="O'Rourke S.M."/>
            <person name="Young A.E."/>
            <person name="Medrano J.F."/>
            <person name="Van Eenennaam A.L."/>
        </authorList>
    </citation>
    <scope>NUCLEOTIDE SEQUENCE [LARGE SCALE GENOMIC DNA]</scope>
    <source>
        <strain evidence="1 2">BTF92-0548A/99-0131</strain>
    </source>
</reference>
<dbReference type="STRING" id="1882918.BCY86_08015"/>